<dbReference type="PIRSF" id="PIRSF038800">
    <property type="entry name" value="KYNU"/>
    <property type="match status" value="1"/>
</dbReference>
<evidence type="ECO:0000313" key="5">
    <source>
        <dbReference type="Proteomes" id="UP000008144"/>
    </source>
</evidence>
<dbReference type="InterPro" id="IPR015424">
    <property type="entry name" value="PyrdxlP-dep_Trfase"/>
</dbReference>
<dbReference type="GO" id="GO:0005737">
    <property type="term" value="C:cytoplasm"/>
    <property type="evidence" value="ECO:0000318"/>
    <property type="project" value="GO_Central"/>
</dbReference>
<evidence type="ECO:0000256" key="1">
    <source>
        <dbReference type="ARBA" id="ARBA00022642"/>
    </source>
</evidence>
<dbReference type="GO" id="GO:0043420">
    <property type="term" value="P:anthranilate metabolic process"/>
    <property type="evidence" value="ECO:0000318"/>
    <property type="project" value="GO_Central"/>
</dbReference>
<dbReference type="GO" id="GO:0030170">
    <property type="term" value="F:pyridoxal phosphate binding"/>
    <property type="evidence" value="ECO:0007669"/>
    <property type="project" value="InterPro"/>
</dbReference>
<dbReference type="GO" id="GO:0009435">
    <property type="term" value="P:NAD+ biosynthetic process"/>
    <property type="evidence" value="ECO:0007669"/>
    <property type="project" value="InterPro"/>
</dbReference>
<dbReference type="Ensembl" id="ENSCINT00000033523.1">
    <property type="protein sequence ID" value="ENSCINP00000031753.1"/>
    <property type="gene ID" value="ENSCING00000024622.1"/>
</dbReference>
<dbReference type="Pfam" id="PF22580">
    <property type="entry name" value="KYNU_C"/>
    <property type="match status" value="1"/>
</dbReference>
<dbReference type="FunFam" id="3.40.640.10:FF:000245">
    <property type="entry name" value="Kynureninase"/>
    <property type="match status" value="1"/>
</dbReference>
<reference evidence="4" key="3">
    <citation type="submission" date="2025-09" db="UniProtKB">
        <authorList>
            <consortium name="Ensembl"/>
        </authorList>
    </citation>
    <scope>IDENTIFICATION</scope>
</reference>
<keyword evidence="1" id="KW-0662">Pyridine nucleotide biosynthesis</keyword>
<dbReference type="InterPro" id="IPR015422">
    <property type="entry name" value="PyrdxlP-dep_Trfase_small"/>
</dbReference>
<evidence type="ECO:0000256" key="3">
    <source>
        <dbReference type="ARBA" id="ARBA00022898"/>
    </source>
</evidence>
<dbReference type="STRING" id="7719.ENSCINP00000031753"/>
<evidence type="ECO:0000256" key="2">
    <source>
        <dbReference type="ARBA" id="ARBA00022801"/>
    </source>
</evidence>
<dbReference type="SUPFAM" id="SSF53383">
    <property type="entry name" value="PLP-dependent transferases"/>
    <property type="match status" value="1"/>
</dbReference>
<keyword evidence="5" id="KW-1185">Reference proteome</keyword>
<organism evidence="4 5">
    <name type="scientific">Ciona intestinalis</name>
    <name type="common">Transparent sea squirt</name>
    <name type="synonym">Ascidia intestinalis</name>
    <dbReference type="NCBI Taxonomy" id="7719"/>
    <lineage>
        <taxon>Eukaryota</taxon>
        <taxon>Metazoa</taxon>
        <taxon>Chordata</taxon>
        <taxon>Tunicata</taxon>
        <taxon>Ascidiacea</taxon>
        <taxon>Phlebobranchia</taxon>
        <taxon>Cionidae</taxon>
        <taxon>Ciona</taxon>
    </lineage>
</organism>
<name>H2XQ19_CIOIN</name>
<dbReference type="PANTHER" id="PTHR14084">
    <property type="entry name" value="KYNURENINASE"/>
    <property type="match status" value="1"/>
</dbReference>
<proteinExistence type="predicted"/>
<dbReference type="Gene3D" id="3.90.1150.10">
    <property type="entry name" value="Aspartate Aminotransferase, domain 1"/>
    <property type="match status" value="1"/>
</dbReference>
<dbReference type="NCBIfam" id="TIGR01814">
    <property type="entry name" value="kynureninase"/>
    <property type="match status" value="1"/>
</dbReference>
<dbReference type="InParanoid" id="H2XQ19"/>
<keyword evidence="2" id="KW-0378">Hydrolase</keyword>
<dbReference type="HOGENOM" id="CLU_003433_4_0_1"/>
<accession>H2XQ19</accession>
<dbReference type="InterPro" id="IPR010111">
    <property type="entry name" value="Kynureninase"/>
</dbReference>
<dbReference type="Gene3D" id="3.40.640.10">
    <property type="entry name" value="Type I PLP-dependent aspartate aminotransferase-like (Major domain)"/>
    <property type="match status" value="1"/>
</dbReference>
<sequence length="346" mass="38730">DNSLLEGIGRMVGAYSDEVALMNSLTVNLNFLLISFYNPTKQRFKIILEQDAFPTVFYACESHILQRGFKPEDCLVYVKPHPDSKLLDTSDILNVIEEEGDSVALVLLCGIQYLTGQLLDMRGITAAAHAKGCKVGYDLAHAIGNVELHLHDWNVDFAVWANYKFMNSCVGATGGAFMHKKHKNNKFPKLLGWWGHSEKTRFDFNSDHDFSVGIKGYHNSIPSAVSLACIAASLEIFGKTNMRDFRKKSILLNCYLESLLEPNLKKYGINIITPSNYQQRGCQLSITFTQYDADKVVAGLVSHGVLCIVSLGILRLSPNPLHTSFMDVFRFVQLLLQILDDLTETK</sequence>
<dbReference type="OMA" id="WEAPLRV"/>
<reference evidence="4" key="2">
    <citation type="submission" date="2025-08" db="UniProtKB">
        <authorList>
            <consortium name="Ensembl"/>
        </authorList>
    </citation>
    <scope>IDENTIFICATION</scope>
</reference>
<dbReference type="GO" id="GO:0030429">
    <property type="term" value="F:kynureninase activity"/>
    <property type="evidence" value="ECO:0000318"/>
    <property type="project" value="GO_Central"/>
</dbReference>
<reference evidence="5" key="1">
    <citation type="journal article" date="2002" name="Science">
        <title>The draft genome of Ciona intestinalis: insights into chordate and vertebrate origins.</title>
        <authorList>
            <person name="Dehal P."/>
            <person name="Satou Y."/>
            <person name="Campbell R.K."/>
            <person name="Chapman J."/>
            <person name="Degnan B."/>
            <person name="De Tomaso A."/>
            <person name="Davidson B."/>
            <person name="Di Gregorio A."/>
            <person name="Gelpke M."/>
            <person name="Goodstein D.M."/>
            <person name="Harafuji N."/>
            <person name="Hastings K.E."/>
            <person name="Ho I."/>
            <person name="Hotta K."/>
            <person name="Huang W."/>
            <person name="Kawashima T."/>
            <person name="Lemaire P."/>
            <person name="Martinez D."/>
            <person name="Meinertzhagen I.A."/>
            <person name="Necula S."/>
            <person name="Nonaka M."/>
            <person name="Putnam N."/>
            <person name="Rash S."/>
            <person name="Saiga H."/>
            <person name="Satake M."/>
            <person name="Terry A."/>
            <person name="Yamada L."/>
            <person name="Wang H.G."/>
            <person name="Awazu S."/>
            <person name="Azumi K."/>
            <person name="Boore J."/>
            <person name="Branno M."/>
            <person name="Chin-Bow S."/>
            <person name="DeSantis R."/>
            <person name="Doyle S."/>
            <person name="Francino P."/>
            <person name="Keys D.N."/>
            <person name="Haga S."/>
            <person name="Hayashi H."/>
            <person name="Hino K."/>
            <person name="Imai K.S."/>
            <person name="Inaba K."/>
            <person name="Kano S."/>
            <person name="Kobayashi K."/>
            <person name="Kobayashi M."/>
            <person name="Lee B.I."/>
            <person name="Makabe K.W."/>
            <person name="Manohar C."/>
            <person name="Matassi G."/>
            <person name="Medina M."/>
            <person name="Mochizuki Y."/>
            <person name="Mount S."/>
            <person name="Morishita T."/>
            <person name="Miura S."/>
            <person name="Nakayama A."/>
            <person name="Nishizaka S."/>
            <person name="Nomoto H."/>
            <person name="Ohta F."/>
            <person name="Oishi K."/>
            <person name="Rigoutsos I."/>
            <person name="Sano M."/>
            <person name="Sasaki A."/>
            <person name="Sasakura Y."/>
            <person name="Shoguchi E."/>
            <person name="Shin-i T."/>
            <person name="Spagnuolo A."/>
            <person name="Stainier D."/>
            <person name="Suzuki M.M."/>
            <person name="Tassy O."/>
            <person name="Takatori N."/>
            <person name="Tokuoka M."/>
            <person name="Yagi K."/>
            <person name="Yoshizaki F."/>
            <person name="Wada S."/>
            <person name="Zhang C."/>
            <person name="Hyatt P.D."/>
            <person name="Larimer F."/>
            <person name="Detter C."/>
            <person name="Doggett N."/>
            <person name="Glavina T."/>
            <person name="Hawkins T."/>
            <person name="Richardson P."/>
            <person name="Lucas S."/>
            <person name="Kohara Y."/>
            <person name="Levine M."/>
            <person name="Satoh N."/>
            <person name="Rokhsar D.S."/>
        </authorList>
    </citation>
    <scope>NUCLEOTIDE SEQUENCE [LARGE SCALE GENOMIC DNA]</scope>
</reference>
<dbReference type="GO" id="GO:0019441">
    <property type="term" value="P:L-tryptophan catabolic process to kynurenine"/>
    <property type="evidence" value="ECO:0000318"/>
    <property type="project" value="GO_Central"/>
</dbReference>
<dbReference type="InterPro" id="IPR015421">
    <property type="entry name" value="PyrdxlP-dep_Trfase_major"/>
</dbReference>
<dbReference type="AlphaFoldDB" id="H2XQ19"/>
<keyword evidence="3" id="KW-0663">Pyridoxal phosphate</keyword>
<dbReference type="GeneTree" id="ENSGT00390000008033"/>
<dbReference type="PANTHER" id="PTHR14084:SF0">
    <property type="entry name" value="KYNURENINASE"/>
    <property type="match status" value="1"/>
</dbReference>
<evidence type="ECO:0000313" key="4">
    <source>
        <dbReference type="Ensembl" id="ENSCINP00000031753.1"/>
    </source>
</evidence>
<protein>
    <submittedName>
        <fullName evidence="4">Uncharacterized protein</fullName>
    </submittedName>
</protein>
<dbReference type="Proteomes" id="UP000008144">
    <property type="component" value="Unassembled WGS sequence"/>
</dbReference>